<evidence type="ECO:0000256" key="7">
    <source>
        <dbReference type="ARBA" id="ARBA00022660"/>
    </source>
</evidence>
<evidence type="ECO:0000256" key="4">
    <source>
        <dbReference type="ARBA" id="ARBA00012944"/>
    </source>
</evidence>
<feature type="transmembrane region" description="Helical" evidence="18">
    <location>
        <begin position="297"/>
        <end position="322"/>
    </location>
</feature>
<dbReference type="EMBL" id="MG737728">
    <property type="protein sequence ID" value="AWV83328.1"/>
    <property type="molecule type" value="Genomic_DNA"/>
</dbReference>
<evidence type="ECO:0000256" key="9">
    <source>
        <dbReference type="ARBA" id="ARBA00022792"/>
    </source>
</evidence>
<accession>A0A344ALT0</accession>
<dbReference type="GO" id="GO:0005743">
    <property type="term" value="C:mitochondrial inner membrane"/>
    <property type="evidence" value="ECO:0007669"/>
    <property type="project" value="UniProtKB-SubCell"/>
</dbReference>
<dbReference type="InterPro" id="IPR050175">
    <property type="entry name" value="Complex_I_Subunit_2"/>
</dbReference>
<comment type="function">
    <text evidence="1">Core subunit of the mitochondrial membrane respiratory chain NADH dehydrogenase (Complex I) that is believed to belong to the minimal assembly required for catalysis. Complex I functions in the transfer of electrons from NADH to the respiratory chain. The immediate electron acceptor for the enzyme is believed to be ubiquinone.</text>
</comment>
<dbReference type="PANTHER" id="PTHR46552">
    <property type="entry name" value="NADH-UBIQUINONE OXIDOREDUCTASE CHAIN 2"/>
    <property type="match status" value="1"/>
</dbReference>
<keyword evidence="13 18" id="KW-0520">NAD</keyword>
<evidence type="ECO:0000256" key="1">
    <source>
        <dbReference type="ARBA" id="ARBA00003257"/>
    </source>
</evidence>
<geneLocation type="mitochondrion" evidence="20"/>
<feature type="domain" description="NADH:quinone oxidoreductase/Mrp antiporter transmembrane" evidence="19">
    <location>
        <begin position="26"/>
        <end position="78"/>
    </location>
</feature>
<evidence type="ECO:0000256" key="8">
    <source>
        <dbReference type="ARBA" id="ARBA00022692"/>
    </source>
</evidence>
<evidence type="ECO:0000256" key="15">
    <source>
        <dbReference type="ARBA" id="ARBA00023128"/>
    </source>
</evidence>
<keyword evidence="11 18" id="KW-0249">Electron transport</keyword>
<evidence type="ECO:0000313" key="20">
    <source>
        <dbReference type="EMBL" id="AWV83328.1"/>
    </source>
</evidence>
<evidence type="ECO:0000256" key="12">
    <source>
        <dbReference type="ARBA" id="ARBA00022989"/>
    </source>
</evidence>
<evidence type="ECO:0000256" key="16">
    <source>
        <dbReference type="ARBA" id="ARBA00023136"/>
    </source>
</evidence>
<dbReference type="EC" id="7.1.1.2" evidence="4 18"/>
<comment type="catalytic activity">
    <reaction evidence="17 18">
        <text>a ubiquinone + NADH + 5 H(+)(in) = a ubiquinol + NAD(+) + 4 H(+)(out)</text>
        <dbReference type="Rhea" id="RHEA:29091"/>
        <dbReference type="Rhea" id="RHEA-COMP:9565"/>
        <dbReference type="Rhea" id="RHEA-COMP:9566"/>
        <dbReference type="ChEBI" id="CHEBI:15378"/>
        <dbReference type="ChEBI" id="CHEBI:16389"/>
        <dbReference type="ChEBI" id="CHEBI:17976"/>
        <dbReference type="ChEBI" id="CHEBI:57540"/>
        <dbReference type="ChEBI" id="CHEBI:57945"/>
        <dbReference type="EC" id="7.1.1.2"/>
    </reaction>
</comment>
<sequence length="323" mass="37910">MKYNSSYVWFFNFLVLGIFISMNSISWLGCWLGIEINMISFLPIMLDKTNIYSSESTIKYFIVQSVGSSLLLTSIIFMDMYSMLYIMMISLMIKIGCPPFHYWYVSVIFGLKWMSSMLLMTVQKIIPMVLISYLDVELLFLMIMSGLWGSLGGLCYSSMRKIIAYSSIYNLSWIFGGMMIINYSWMLYFIIYSMSLMLICYMMNDNNINYLNQFFYSMNLYKMIISMMVLLSMGGLPPFMGFFPKFLMINCLLTMKMIFLSLFLIMTALMVLFYYLRIMMTGLLINFCLIKTLKFSLNMYFFIMSFIFIFGLVILILISLSFN</sequence>
<dbReference type="GO" id="GO:0006120">
    <property type="term" value="P:mitochondrial electron transport, NADH to ubiquinone"/>
    <property type="evidence" value="ECO:0007669"/>
    <property type="project" value="InterPro"/>
</dbReference>
<feature type="domain" description="NADH:quinone oxidoreductase/Mrp antiporter transmembrane" evidence="19">
    <location>
        <begin position="83"/>
        <end position="269"/>
    </location>
</feature>
<keyword evidence="15 18" id="KW-0496">Mitochondrion</keyword>
<evidence type="ECO:0000256" key="3">
    <source>
        <dbReference type="ARBA" id="ARBA00007012"/>
    </source>
</evidence>
<evidence type="ECO:0000256" key="11">
    <source>
        <dbReference type="ARBA" id="ARBA00022982"/>
    </source>
</evidence>
<feature type="transmembrane region" description="Helical" evidence="18">
    <location>
        <begin position="125"/>
        <end position="150"/>
    </location>
</feature>
<feature type="transmembrane region" description="Helical" evidence="18">
    <location>
        <begin position="255"/>
        <end position="276"/>
    </location>
</feature>
<reference evidence="20" key="1">
    <citation type="journal article" date="2018" name="J. Hered.">
        <title>One hundred mitochondrial genomes of cicadas.</title>
        <authorList>
            <person name="Lukasik P."/>
            <person name="Chong R.A."/>
            <person name="Nazario K."/>
            <person name="Matsuura Y."/>
            <person name="Bublitz D."/>
            <person name="Campbell M.A."/>
            <person name="Meyer M."/>
            <person name="Van Leuven J.T."/>
            <person name="Pessacq P."/>
            <person name="Veloso C."/>
            <person name="Simon C."/>
            <person name="McCutcheon J.P."/>
        </authorList>
    </citation>
    <scope>NUCLEOTIDE SEQUENCE</scope>
    <source>
        <strain evidence="20">MONMIN</strain>
        <tissue evidence="20">Bacteriome and fat body</tissue>
    </source>
</reference>
<evidence type="ECO:0000256" key="6">
    <source>
        <dbReference type="ARBA" id="ARBA00022448"/>
    </source>
</evidence>
<name>A0A344ALT0_9HEMI</name>
<dbReference type="PROSITE" id="PS51257">
    <property type="entry name" value="PROKAR_LIPOPROTEIN"/>
    <property type="match status" value="1"/>
</dbReference>
<keyword evidence="7 18" id="KW-0679">Respiratory chain</keyword>
<comment type="similarity">
    <text evidence="3 18">Belongs to the complex I subunit 2 family.</text>
</comment>
<evidence type="ECO:0000256" key="10">
    <source>
        <dbReference type="ARBA" id="ARBA00022967"/>
    </source>
</evidence>
<feature type="transmembrane region" description="Helical" evidence="18">
    <location>
        <begin position="224"/>
        <end position="243"/>
    </location>
</feature>
<dbReference type="PRINTS" id="PR01436">
    <property type="entry name" value="NADHDHGNASE2"/>
</dbReference>
<keyword evidence="16 18" id="KW-0472">Membrane</keyword>
<proteinExistence type="inferred from homology"/>
<comment type="subcellular location">
    <subcellularLocation>
        <location evidence="2 18">Mitochondrion inner membrane</location>
        <topology evidence="2 18">Multi-pass membrane protein</topology>
    </subcellularLocation>
</comment>
<feature type="transmembrane region" description="Helical" evidence="18">
    <location>
        <begin position="6"/>
        <end position="22"/>
    </location>
</feature>
<keyword evidence="14 18" id="KW-0830">Ubiquinone</keyword>
<dbReference type="Pfam" id="PF00361">
    <property type="entry name" value="Proton_antipo_M"/>
    <property type="match status" value="2"/>
</dbReference>
<evidence type="ECO:0000256" key="5">
    <source>
        <dbReference type="ARBA" id="ARBA00021008"/>
    </source>
</evidence>
<reference evidence="20" key="2">
    <citation type="journal article" date="2018" name="Proc. Natl. Acad. Sci. U.S.A.">
        <title>Recurrent symbiont recruitment from fungal parasites in cicadas.</title>
        <authorList>
            <person name="Yu M."/>
            <person name="Moriyama M."/>
            <person name="Lukasik P."/>
            <person name="Vanderpool D."/>
            <person name="Tanahashi M."/>
            <person name="Meng X.-Y."/>
            <person name="McCutcheon J.P."/>
            <person name="Fukatsu T."/>
        </authorList>
    </citation>
    <scope>NUCLEOTIDE SEQUENCE</scope>
    <source>
        <strain evidence="20">MONMIN</strain>
        <tissue evidence="20">Bacteriome and fat body</tissue>
    </source>
</reference>
<dbReference type="GO" id="GO:0008137">
    <property type="term" value="F:NADH dehydrogenase (ubiquinone) activity"/>
    <property type="evidence" value="ECO:0007669"/>
    <property type="project" value="UniProtKB-EC"/>
</dbReference>
<evidence type="ECO:0000256" key="17">
    <source>
        <dbReference type="ARBA" id="ARBA00049551"/>
    </source>
</evidence>
<dbReference type="AlphaFoldDB" id="A0A344ALT0"/>
<dbReference type="InterPro" id="IPR003917">
    <property type="entry name" value="NADH_UbQ_OxRdtase_chain2"/>
</dbReference>
<keyword evidence="8 18" id="KW-0812">Transmembrane</keyword>
<dbReference type="PANTHER" id="PTHR46552:SF1">
    <property type="entry name" value="NADH-UBIQUINONE OXIDOREDUCTASE CHAIN 2"/>
    <property type="match status" value="1"/>
</dbReference>
<gene>
    <name evidence="20" type="primary">nad2</name>
</gene>
<keyword evidence="12 18" id="KW-1133">Transmembrane helix</keyword>
<protein>
    <recommendedName>
        <fullName evidence="5 18">NADH-ubiquinone oxidoreductase chain 2</fullName>
        <ecNumber evidence="4 18">7.1.1.2</ecNumber>
    </recommendedName>
</protein>
<evidence type="ECO:0000256" key="13">
    <source>
        <dbReference type="ARBA" id="ARBA00023027"/>
    </source>
</evidence>
<evidence type="ECO:0000259" key="19">
    <source>
        <dbReference type="Pfam" id="PF00361"/>
    </source>
</evidence>
<keyword evidence="6" id="KW-0813">Transport</keyword>
<organism evidence="20">
    <name type="scientific">Mogannia minuta</name>
    <dbReference type="NCBI Taxonomy" id="2170271"/>
    <lineage>
        <taxon>Eukaryota</taxon>
        <taxon>Metazoa</taxon>
        <taxon>Ecdysozoa</taxon>
        <taxon>Arthropoda</taxon>
        <taxon>Hexapoda</taxon>
        <taxon>Insecta</taxon>
        <taxon>Pterygota</taxon>
        <taxon>Neoptera</taxon>
        <taxon>Paraneoptera</taxon>
        <taxon>Hemiptera</taxon>
        <taxon>Auchenorrhyncha</taxon>
        <taxon>Cicadoidea</taxon>
        <taxon>Cicadidae</taxon>
        <taxon>Cicadinae</taxon>
        <taxon>Cicadatrini</taxon>
        <taxon>Mogannia</taxon>
    </lineage>
</organism>
<keyword evidence="10 18" id="KW-1278">Translocase</keyword>
<dbReference type="InterPro" id="IPR001750">
    <property type="entry name" value="ND/Mrp_TM"/>
</dbReference>
<evidence type="ECO:0000256" key="2">
    <source>
        <dbReference type="ARBA" id="ARBA00004448"/>
    </source>
</evidence>
<keyword evidence="9 18" id="KW-0999">Mitochondrion inner membrane</keyword>
<evidence type="ECO:0000256" key="18">
    <source>
        <dbReference type="RuleBase" id="RU003403"/>
    </source>
</evidence>
<evidence type="ECO:0000256" key="14">
    <source>
        <dbReference type="ARBA" id="ARBA00023075"/>
    </source>
</evidence>
<comment type="function">
    <text evidence="18">Core subunit of the mitochondrial membrane respiratory chain NADH dehydrogenase (Complex I) which catalyzes electron transfer from NADH through the respiratory chain, using ubiquinone as an electron acceptor. Essential for the catalytic activity and assembly of complex I.</text>
</comment>